<feature type="domain" description="Integrase catalytic" evidence="3">
    <location>
        <begin position="1"/>
        <end position="152"/>
    </location>
</feature>
<dbReference type="OMA" id="MLAINEY"/>
<accession>A0A284R4L4</accession>
<proteinExistence type="predicted"/>
<protein>
    <recommendedName>
        <fullName evidence="3">Integrase catalytic domain-containing protein</fullName>
    </recommendedName>
</protein>
<gene>
    <name evidence="4" type="ORF">ARMOST_07003</name>
</gene>
<dbReference type="EMBL" id="FUEG01000004">
    <property type="protein sequence ID" value="SJL03646.1"/>
    <property type="molecule type" value="Genomic_DNA"/>
</dbReference>
<keyword evidence="5" id="KW-1185">Reference proteome</keyword>
<dbReference type="InterPro" id="IPR036397">
    <property type="entry name" value="RNaseH_sf"/>
</dbReference>
<dbReference type="PANTHER" id="PTHR37984">
    <property type="entry name" value="PROTEIN CBG26694"/>
    <property type="match status" value="1"/>
</dbReference>
<feature type="compositionally biased region" description="Basic and acidic residues" evidence="2">
    <location>
        <begin position="180"/>
        <end position="189"/>
    </location>
</feature>
<evidence type="ECO:0000256" key="2">
    <source>
        <dbReference type="SAM" id="MobiDB-lite"/>
    </source>
</evidence>
<dbReference type="GO" id="GO:0003723">
    <property type="term" value="F:RNA binding"/>
    <property type="evidence" value="ECO:0007669"/>
    <property type="project" value="UniProtKB-KW"/>
</dbReference>
<evidence type="ECO:0000313" key="4">
    <source>
        <dbReference type="EMBL" id="SJL03646.1"/>
    </source>
</evidence>
<dbReference type="InterPro" id="IPR050951">
    <property type="entry name" value="Retrovirus_Pol_polyprotein"/>
</dbReference>
<evidence type="ECO:0000313" key="5">
    <source>
        <dbReference type="Proteomes" id="UP000219338"/>
    </source>
</evidence>
<dbReference type="AlphaFoldDB" id="A0A284R4L4"/>
<dbReference type="GO" id="GO:0005634">
    <property type="term" value="C:nucleus"/>
    <property type="evidence" value="ECO:0007669"/>
    <property type="project" value="UniProtKB-ARBA"/>
</dbReference>
<feature type="region of interest" description="Disordered" evidence="2">
    <location>
        <begin position="168"/>
        <end position="189"/>
    </location>
</feature>
<dbReference type="Pfam" id="PF00665">
    <property type="entry name" value="rve"/>
    <property type="match status" value="1"/>
</dbReference>
<organism evidence="4 5">
    <name type="scientific">Armillaria ostoyae</name>
    <name type="common">Armillaria root rot fungus</name>
    <dbReference type="NCBI Taxonomy" id="47428"/>
    <lineage>
        <taxon>Eukaryota</taxon>
        <taxon>Fungi</taxon>
        <taxon>Dikarya</taxon>
        <taxon>Basidiomycota</taxon>
        <taxon>Agaricomycotina</taxon>
        <taxon>Agaricomycetes</taxon>
        <taxon>Agaricomycetidae</taxon>
        <taxon>Agaricales</taxon>
        <taxon>Marasmiineae</taxon>
        <taxon>Physalacriaceae</taxon>
        <taxon>Armillaria</taxon>
    </lineage>
</organism>
<dbReference type="PROSITE" id="PS50994">
    <property type="entry name" value="INTEGRASE"/>
    <property type="match status" value="1"/>
</dbReference>
<sequence>MITGLPPSNGYDAILVIVDCFSKAIIPVACDTKLSSEGWAKILRDEVYAKYGMPVTVISDQGPQFVSKFLKDLYNMLQIKGNTSTAFHSQTDGQTEQANQEAEWLPLAAFQHNNHVHSAMGRSPFQVNYGRDLWVASNSNMHTPLHTPTLESFKTTMKLIHDETKAAEQMKTQYDKKKKAAEEASVHAG</sequence>
<evidence type="ECO:0000259" key="3">
    <source>
        <dbReference type="PROSITE" id="PS50994"/>
    </source>
</evidence>
<evidence type="ECO:0000256" key="1">
    <source>
        <dbReference type="ARBA" id="ARBA00022884"/>
    </source>
</evidence>
<dbReference type="Proteomes" id="UP000219338">
    <property type="component" value="Unassembled WGS sequence"/>
</dbReference>
<dbReference type="OrthoDB" id="2971978at2759"/>
<dbReference type="InterPro" id="IPR001584">
    <property type="entry name" value="Integrase_cat-core"/>
</dbReference>
<dbReference type="PANTHER" id="PTHR37984:SF5">
    <property type="entry name" value="PROTEIN NYNRIN-LIKE"/>
    <property type="match status" value="1"/>
</dbReference>
<reference evidence="5" key="1">
    <citation type="journal article" date="2017" name="Nat. Ecol. Evol.">
        <title>Genome expansion and lineage-specific genetic innovations in the forest pathogenic fungi Armillaria.</title>
        <authorList>
            <person name="Sipos G."/>
            <person name="Prasanna A.N."/>
            <person name="Walter M.C."/>
            <person name="O'Connor E."/>
            <person name="Balint B."/>
            <person name="Krizsan K."/>
            <person name="Kiss B."/>
            <person name="Hess J."/>
            <person name="Varga T."/>
            <person name="Slot J."/>
            <person name="Riley R."/>
            <person name="Boka B."/>
            <person name="Rigling D."/>
            <person name="Barry K."/>
            <person name="Lee J."/>
            <person name="Mihaltcheva S."/>
            <person name="LaButti K."/>
            <person name="Lipzen A."/>
            <person name="Waldron R."/>
            <person name="Moloney N.M."/>
            <person name="Sperisen C."/>
            <person name="Kredics L."/>
            <person name="Vagvoelgyi C."/>
            <person name="Patrignani A."/>
            <person name="Fitzpatrick D."/>
            <person name="Nagy I."/>
            <person name="Doyle S."/>
            <person name="Anderson J.B."/>
            <person name="Grigoriev I.V."/>
            <person name="Gueldener U."/>
            <person name="Muensterkoetter M."/>
            <person name="Nagy L.G."/>
        </authorList>
    </citation>
    <scope>NUCLEOTIDE SEQUENCE [LARGE SCALE GENOMIC DNA]</scope>
    <source>
        <strain evidence="5">C18/9</strain>
    </source>
</reference>
<dbReference type="STRING" id="47428.A0A284R4L4"/>
<keyword evidence="1" id="KW-0694">RNA-binding</keyword>
<dbReference type="InterPro" id="IPR012337">
    <property type="entry name" value="RNaseH-like_sf"/>
</dbReference>
<dbReference type="Gene3D" id="3.30.420.10">
    <property type="entry name" value="Ribonuclease H-like superfamily/Ribonuclease H"/>
    <property type="match status" value="1"/>
</dbReference>
<name>A0A284R4L4_ARMOS</name>
<dbReference type="SUPFAM" id="SSF53098">
    <property type="entry name" value="Ribonuclease H-like"/>
    <property type="match status" value="1"/>
</dbReference>
<dbReference type="GO" id="GO:0015074">
    <property type="term" value="P:DNA integration"/>
    <property type="evidence" value="ECO:0007669"/>
    <property type="project" value="InterPro"/>
</dbReference>